<dbReference type="GO" id="GO:0005737">
    <property type="term" value="C:cytoplasm"/>
    <property type="evidence" value="ECO:0007669"/>
    <property type="project" value="TreeGrafter"/>
</dbReference>
<keyword evidence="1" id="KW-0479">Metal-binding</keyword>
<dbReference type="AlphaFoldDB" id="A0A1G1VBU6"/>
<comment type="caution">
    <text evidence="7">The sequence shown here is derived from an EMBL/GenBank/DDBJ whole genome shotgun (WGS) entry which is preliminary data.</text>
</comment>
<dbReference type="CDD" id="cd10747">
    <property type="entry name" value="DnaJ_C"/>
    <property type="match status" value="1"/>
</dbReference>
<dbReference type="PROSITE" id="PS50076">
    <property type="entry name" value="DNAJ_2"/>
    <property type="match status" value="1"/>
</dbReference>
<dbReference type="GO" id="GO:0008270">
    <property type="term" value="F:zinc ion binding"/>
    <property type="evidence" value="ECO:0007669"/>
    <property type="project" value="UniProtKB-KW"/>
</dbReference>
<dbReference type="PANTHER" id="PTHR43096:SF52">
    <property type="entry name" value="DNAJ HOMOLOG 1, MITOCHONDRIAL-RELATED"/>
    <property type="match status" value="1"/>
</dbReference>
<dbReference type="Proteomes" id="UP000177685">
    <property type="component" value="Unassembled WGS sequence"/>
</dbReference>
<evidence type="ECO:0000256" key="2">
    <source>
        <dbReference type="ARBA" id="ARBA00022737"/>
    </source>
</evidence>
<feature type="domain" description="J" evidence="6">
    <location>
        <begin position="6"/>
        <end position="70"/>
    </location>
</feature>
<evidence type="ECO:0000256" key="5">
    <source>
        <dbReference type="ARBA" id="ARBA00023186"/>
    </source>
</evidence>
<dbReference type="PRINTS" id="PR00625">
    <property type="entry name" value="JDOMAIN"/>
</dbReference>
<evidence type="ECO:0000256" key="4">
    <source>
        <dbReference type="ARBA" id="ARBA00022833"/>
    </source>
</evidence>
<dbReference type="Pfam" id="PF00226">
    <property type="entry name" value="DnaJ"/>
    <property type="match status" value="1"/>
</dbReference>
<protein>
    <recommendedName>
        <fullName evidence="6">J domain-containing protein</fullName>
    </recommendedName>
</protein>
<evidence type="ECO:0000313" key="7">
    <source>
        <dbReference type="EMBL" id="OGY12869.1"/>
    </source>
</evidence>
<sequence>MATNRDYYEVLQVKKGATDRELKTAYRKLALAWHPDKNKSPEAEKKFKEINEAYEVLSNPNKKQAYDQFGHAGVNQGAGGESPFAGGFPGFGGQQGPFTYTYRWGNGGQQGQNPFGDVDPFEIFEQFFGGASPFGTSQRQQMSHYQISIELEEAFKGVEKEVSIGGKERKIKIPPGVDDGARIRFSDFFIVVNVRAHKIFTRDGDDLVADVEIPLITAVTGGVVEIPTIDGKEKIRIKPGTQPGAALRLSGKGMPRLHGRGRGDYYVRLHINIPAFNNLTSEQREALEKLQKG</sequence>
<dbReference type="SMART" id="SM00271">
    <property type="entry name" value="DnaJ"/>
    <property type="match status" value="1"/>
</dbReference>
<dbReference type="InterPro" id="IPR018253">
    <property type="entry name" value="DnaJ_domain_CS"/>
</dbReference>
<accession>A0A1G1VBU6</accession>
<evidence type="ECO:0000256" key="1">
    <source>
        <dbReference type="ARBA" id="ARBA00022723"/>
    </source>
</evidence>
<gene>
    <name evidence="7" type="ORF">A3A58_01460</name>
</gene>
<dbReference type="PANTHER" id="PTHR43096">
    <property type="entry name" value="DNAJ HOMOLOG 1, MITOCHONDRIAL-RELATED"/>
    <property type="match status" value="1"/>
</dbReference>
<dbReference type="CDD" id="cd06257">
    <property type="entry name" value="DnaJ"/>
    <property type="match status" value="1"/>
</dbReference>
<dbReference type="EMBL" id="MHCD01000046">
    <property type="protein sequence ID" value="OGY12869.1"/>
    <property type="molecule type" value="Genomic_DNA"/>
</dbReference>
<dbReference type="Gene3D" id="1.10.287.110">
    <property type="entry name" value="DnaJ domain"/>
    <property type="match status" value="1"/>
</dbReference>
<keyword evidence="3" id="KW-0863">Zinc-finger</keyword>
<reference evidence="7 8" key="1">
    <citation type="journal article" date="2016" name="Nat. Commun.">
        <title>Thousands of microbial genomes shed light on interconnected biogeochemical processes in an aquifer system.</title>
        <authorList>
            <person name="Anantharaman K."/>
            <person name="Brown C.T."/>
            <person name="Hug L.A."/>
            <person name="Sharon I."/>
            <person name="Castelle C.J."/>
            <person name="Probst A.J."/>
            <person name="Thomas B.C."/>
            <person name="Singh A."/>
            <person name="Wilkins M.J."/>
            <person name="Karaoz U."/>
            <person name="Brodie E.L."/>
            <person name="Williams K.H."/>
            <person name="Hubbard S.S."/>
            <person name="Banfield J.F."/>
        </authorList>
    </citation>
    <scope>NUCLEOTIDE SEQUENCE [LARGE SCALE GENOMIC DNA]</scope>
</reference>
<dbReference type="FunFam" id="2.60.260.20:FF:000005">
    <property type="entry name" value="Chaperone protein dnaJ 1, mitochondrial"/>
    <property type="match status" value="1"/>
</dbReference>
<proteinExistence type="predicted"/>
<name>A0A1G1VBU6_9BACT</name>
<keyword evidence="4" id="KW-0862">Zinc</keyword>
<dbReference type="InterPro" id="IPR002939">
    <property type="entry name" value="DnaJ_C"/>
</dbReference>
<dbReference type="InterPro" id="IPR008971">
    <property type="entry name" value="HSP40/DnaJ_pept-bd"/>
</dbReference>
<dbReference type="InterPro" id="IPR036869">
    <property type="entry name" value="J_dom_sf"/>
</dbReference>
<keyword evidence="5" id="KW-0143">Chaperone</keyword>
<evidence type="ECO:0000256" key="3">
    <source>
        <dbReference type="ARBA" id="ARBA00022771"/>
    </source>
</evidence>
<dbReference type="SUPFAM" id="SSF46565">
    <property type="entry name" value="Chaperone J-domain"/>
    <property type="match status" value="1"/>
</dbReference>
<dbReference type="PROSITE" id="PS00636">
    <property type="entry name" value="DNAJ_1"/>
    <property type="match status" value="1"/>
</dbReference>
<evidence type="ECO:0000259" key="6">
    <source>
        <dbReference type="PROSITE" id="PS50076"/>
    </source>
</evidence>
<dbReference type="Gene3D" id="2.60.260.20">
    <property type="entry name" value="Urease metallochaperone UreE, N-terminal domain"/>
    <property type="match status" value="2"/>
</dbReference>
<dbReference type="GO" id="GO:0042026">
    <property type="term" value="P:protein refolding"/>
    <property type="evidence" value="ECO:0007669"/>
    <property type="project" value="TreeGrafter"/>
</dbReference>
<dbReference type="GO" id="GO:0051082">
    <property type="term" value="F:unfolded protein binding"/>
    <property type="evidence" value="ECO:0007669"/>
    <property type="project" value="InterPro"/>
</dbReference>
<dbReference type="InterPro" id="IPR001623">
    <property type="entry name" value="DnaJ_domain"/>
</dbReference>
<dbReference type="SUPFAM" id="SSF49493">
    <property type="entry name" value="HSP40/DnaJ peptide-binding domain"/>
    <property type="match status" value="2"/>
</dbReference>
<organism evidence="7 8">
    <name type="scientific">Candidatus Blackburnbacteria bacterium RIFCSPLOWO2_01_FULL_41_27</name>
    <dbReference type="NCBI Taxonomy" id="1797520"/>
    <lineage>
        <taxon>Bacteria</taxon>
        <taxon>Candidatus Blackburniibacteriota</taxon>
    </lineage>
</organism>
<evidence type="ECO:0000313" key="8">
    <source>
        <dbReference type="Proteomes" id="UP000177685"/>
    </source>
</evidence>
<dbReference type="Pfam" id="PF01556">
    <property type="entry name" value="DnaJ_C"/>
    <property type="match status" value="1"/>
</dbReference>
<keyword evidence="2" id="KW-0677">Repeat</keyword>